<keyword evidence="1" id="KW-0472">Membrane</keyword>
<name>A0A2T0SLS1_9PSEU</name>
<evidence type="ECO:0000313" key="3">
    <source>
        <dbReference type="Proteomes" id="UP000239494"/>
    </source>
</evidence>
<dbReference type="Proteomes" id="UP000239494">
    <property type="component" value="Unassembled WGS sequence"/>
</dbReference>
<protein>
    <submittedName>
        <fullName evidence="2">Uncharacterized protein</fullName>
    </submittedName>
</protein>
<dbReference type="AlphaFoldDB" id="A0A2T0SLS1"/>
<proteinExistence type="predicted"/>
<dbReference type="RefSeq" id="WP_106195213.1">
    <property type="nucleotide sequence ID" value="NZ_PVTF01000017.1"/>
</dbReference>
<sequence>MAEKGQKAGLFDLRLIIAVLFGIYGVVLTVVGLAFTSDEDLAKADGLNINLWSGIGMFVLAAVFAAWTFTKPLVVPEEVPEAEPGGVH</sequence>
<feature type="transmembrane region" description="Helical" evidence="1">
    <location>
        <begin position="15"/>
        <end position="35"/>
    </location>
</feature>
<evidence type="ECO:0000256" key="1">
    <source>
        <dbReference type="SAM" id="Phobius"/>
    </source>
</evidence>
<keyword evidence="1" id="KW-1133">Transmembrane helix</keyword>
<feature type="transmembrane region" description="Helical" evidence="1">
    <location>
        <begin position="47"/>
        <end position="69"/>
    </location>
</feature>
<keyword evidence="1" id="KW-0812">Transmembrane</keyword>
<organism evidence="2 3">
    <name type="scientific">Umezawaea tangerina</name>
    <dbReference type="NCBI Taxonomy" id="84725"/>
    <lineage>
        <taxon>Bacteria</taxon>
        <taxon>Bacillati</taxon>
        <taxon>Actinomycetota</taxon>
        <taxon>Actinomycetes</taxon>
        <taxon>Pseudonocardiales</taxon>
        <taxon>Pseudonocardiaceae</taxon>
        <taxon>Umezawaea</taxon>
    </lineage>
</organism>
<gene>
    <name evidence="2" type="ORF">CLV43_117120</name>
</gene>
<accession>A0A2T0SLS1</accession>
<comment type="caution">
    <text evidence="2">The sequence shown here is derived from an EMBL/GenBank/DDBJ whole genome shotgun (WGS) entry which is preliminary data.</text>
</comment>
<keyword evidence="3" id="KW-1185">Reference proteome</keyword>
<dbReference type="EMBL" id="PVTF01000017">
    <property type="protein sequence ID" value="PRY34346.1"/>
    <property type="molecule type" value="Genomic_DNA"/>
</dbReference>
<dbReference type="OrthoDB" id="5196985at2"/>
<reference evidence="2 3" key="1">
    <citation type="submission" date="2018-03" db="EMBL/GenBank/DDBJ databases">
        <title>Genomic Encyclopedia of Archaeal and Bacterial Type Strains, Phase II (KMG-II): from individual species to whole genera.</title>
        <authorList>
            <person name="Goeker M."/>
        </authorList>
    </citation>
    <scope>NUCLEOTIDE SEQUENCE [LARGE SCALE GENOMIC DNA]</scope>
    <source>
        <strain evidence="2 3">DSM 44720</strain>
    </source>
</reference>
<evidence type="ECO:0000313" key="2">
    <source>
        <dbReference type="EMBL" id="PRY34346.1"/>
    </source>
</evidence>